<evidence type="ECO:0008006" key="4">
    <source>
        <dbReference type="Google" id="ProtNLM"/>
    </source>
</evidence>
<reference evidence="2 3" key="1">
    <citation type="journal article" date="2022" name="Allergy">
        <title>Genome assembly and annotation of Periplaneta americana reveal a comprehensive cockroach allergen profile.</title>
        <authorList>
            <person name="Wang L."/>
            <person name="Xiong Q."/>
            <person name="Saelim N."/>
            <person name="Wang L."/>
            <person name="Nong W."/>
            <person name="Wan A.T."/>
            <person name="Shi M."/>
            <person name="Liu X."/>
            <person name="Cao Q."/>
            <person name="Hui J.H.L."/>
            <person name="Sookrung N."/>
            <person name="Leung T.F."/>
            <person name="Tungtrongchitr A."/>
            <person name="Tsui S.K.W."/>
        </authorList>
    </citation>
    <scope>NUCLEOTIDE SEQUENCE [LARGE SCALE GENOMIC DNA]</scope>
    <source>
        <strain evidence="2">PWHHKU_190912</strain>
    </source>
</reference>
<dbReference type="EMBL" id="JAJSOF020000011">
    <property type="protein sequence ID" value="KAJ4444401.1"/>
    <property type="molecule type" value="Genomic_DNA"/>
</dbReference>
<comment type="caution">
    <text evidence="2">The sequence shown here is derived from an EMBL/GenBank/DDBJ whole genome shotgun (WGS) entry which is preliminary data.</text>
</comment>
<feature type="compositionally biased region" description="Basic and acidic residues" evidence="1">
    <location>
        <begin position="272"/>
        <end position="281"/>
    </location>
</feature>
<feature type="region of interest" description="Disordered" evidence="1">
    <location>
        <begin position="476"/>
        <end position="560"/>
    </location>
</feature>
<feature type="compositionally biased region" description="Basic and acidic residues" evidence="1">
    <location>
        <begin position="551"/>
        <end position="560"/>
    </location>
</feature>
<sequence length="560" mass="62731">MELYLYTLSELRDMHFMYGRVAGNAHEVQRLYSAQYPNRRQPQPRTFQNVHHRLIRDILPELLEDGPIYLSSVVKRHLRSYEMSYSSGRQHSLKCAKGKRSRPVCPVVQQEDVESIPASSYECTIYECTMVHCVLRGGQVVMEFVVDKADAAVFFPGLLPLSSIISPTLSTSSTLPPFHRHLRFFLPFQACDRCKVGCEPPPNLDHVVRVFLSSATLEDSQGSTSSKTSPFDITHIPKLKKRLSNRGRKICSSTVITSTSYEAQLVESEEAKEAMEAEQARNRAQGRKSNRGQGRGSEVQPSRKGKGFIFNQKQNGGPVLSTFLYLYALNFVTLIYPLMNELGLVSLKFTCTYFTKKRFCGKHCKMSLDLQLYSAQKLTTVITRHVSLPRHCTHRLQPLDVSFFGPLKTYDQAVTKWLRNHPGWVITQFQIANLFSEVYGKAATITNALGGFSSTGICPLNSDIFPDHLFSPAAPTDRSLTNAVPTDGPKGATQKSSSTTRNAKEHMIEPSPTTAPAAETSQTRPSPLVTQQEISPIPSSTRSVARRKRTHEGSQIKHLF</sequence>
<feature type="region of interest" description="Disordered" evidence="1">
    <location>
        <begin position="272"/>
        <end position="310"/>
    </location>
</feature>
<dbReference type="Proteomes" id="UP001148838">
    <property type="component" value="Unassembled WGS sequence"/>
</dbReference>
<evidence type="ECO:0000313" key="3">
    <source>
        <dbReference type="Proteomes" id="UP001148838"/>
    </source>
</evidence>
<gene>
    <name evidence="2" type="ORF">ANN_06193</name>
</gene>
<protein>
    <recommendedName>
        <fullName evidence="4">DUF4817 domain-containing protein</fullName>
    </recommendedName>
</protein>
<feature type="compositionally biased region" description="Polar residues" evidence="1">
    <location>
        <begin position="511"/>
        <end position="543"/>
    </location>
</feature>
<evidence type="ECO:0000256" key="1">
    <source>
        <dbReference type="SAM" id="MobiDB-lite"/>
    </source>
</evidence>
<organism evidence="2 3">
    <name type="scientific">Periplaneta americana</name>
    <name type="common">American cockroach</name>
    <name type="synonym">Blatta americana</name>
    <dbReference type="NCBI Taxonomy" id="6978"/>
    <lineage>
        <taxon>Eukaryota</taxon>
        <taxon>Metazoa</taxon>
        <taxon>Ecdysozoa</taxon>
        <taxon>Arthropoda</taxon>
        <taxon>Hexapoda</taxon>
        <taxon>Insecta</taxon>
        <taxon>Pterygota</taxon>
        <taxon>Neoptera</taxon>
        <taxon>Polyneoptera</taxon>
        <taxon>Dictyoptera</taxon>
        <taxon>Blattodea</taxon>
        <taxon>Blattoidea</taxon>
        <taxon>Blattidae</taxon>
        <taxon>Blattinae</taxon>
        <taxon>Periplaneta</taxon>
    </lineage>
</organism>
<proteinExistence type="predicted"/>
<keyword evidence="3" id="KW-1185">Reference proteome</keyword>
<evidence type="ECO:0000313" key="2">
    <source>
        <dbReference type="EMBL" id="KAJ4444401.1"/>
    </source>
</evidence>
<accession>A0ABQ8TCV9</accession>
<name>A0ABQ8TCV9_PERAM</name>